<accession>A0A368N9E8</accession>
<sequence>MVVVVPPSSGTGRTRVLAIYADSPHAFGEAERRVLEEFGETVERALEATETGRQLESERRDADGGARIEVRGVEFDYAARAASRTAS</sequence>
<organism evidence="1 2">
    <name type="scientific">Haloplanus salinus</name>
    <dbReference type="NCBI Taxonomy" id="1126245"/>
    <lineage>
        <taxon>Archaea</taxon>
        <taxon>Methanobacteriati</taxon>
        <taxon>Methanobacteriota</taxon>
        <taxon>Stenosarchaea group</taxon>
        <taxon>Halobacteria</taxon>
        <taxon>Halobacteriales</taxon>
        <taxon>Haloferacaceae</taxon>
        <taxon>Haloplanus</taxon>
    </lineage>
</organism>
<evidence type="ECO:0000313" key="2">
    <source>
        <dbReference type="Proteomes" id="UP000252189"/>
    </source>
</evidence>
<proteinExistence type="predicted"/>
<reference evidence="1 2" key="1">
    <citation type="submission" date="2018-07" db="EMBL/GenBank/DDBJ databases">
        <title>Genome sequences of Haloplanus salinus JCM 18368T.</title>
        <authorList>
            <person name="Kim Y.B."/>
            <person name="Roh S.W."/>
        </authorList>
    </citation>
    <scope>NUCLEOTIDE SEQUENCE [LARGE SCALE GENOMIC DNA]</scope>
    <source>
        <strain evidence="1 2">JCM 18368</strain>
    </source>
</reference>
<keyword evidence="2" id="KW-1185">Reference proteome</keyword>
<dbReference type="EMBL" id="QPHM01000001">
    <property type="protein sequence ID" value="RCU47167.1"/>
    <property type="molecule type" value="Genomic_DNA"/>
</dbReference>
<dbReference type="Proteomes" id="UP000252189">
    <property type="component" value="Unassembled WGS sequence"/>
</dbReference>
<evidence type="ECO:0000313" key="1">
    <source>
        <dbReference type="EMBL" id="RCU47167.1"/>
    </source>
</evidence>
<protein>
    <submittedName>
        <fullName evidence="1">Uncharacterized protein</fullName>
    </submittedName>
</protein>
<dbReference type="AlphaFoldDB" id="A0A368N9E8"/>
<name>A0A368N9E8_9EURY</name>
<gene>
    <name evidence="1" type="ORF">DU504_07560</name>
</gene>
<comment type="caution">
    <text evidence="1">The sequence shown here is derived from an EMBL/GenBank/DDBJ whole genome shotgun (WGS) entry which is preliminary data.</text>
</comment>